<dbReference type="AlphaFoldDB" id="A0A369ASR7"/>
<dbReference type="SUPFAM" id="SSF54518">
    <property type="entry name" value="Tubby C-terminal domain-like"/>
    <property type="match status" value="1"/>
</dbReference>
<keyword evidence="3" id="KW-1185">Reference proteome</keyword>
<dbReference type="Proteomes" id="UP000253034">
    <property type="component" value="Unassembled WGS sequence"/>
</dbReference>
<gene>
    <name evidence="2" type="ORF">DFR58_12278</name>
</gene>
<sequence length="157" mass="18225">MRYLVRQRIFSLGDSFTIKNEAGSDIFIVRSQILSFGKKLRIFDLMDNELCYIEQKLFKLMPEYDVYIGGQHTANIRKKFALFRNDFEIDSGVATYSVEGNFWAHEFRLYGNGQEIARISKQYLSFSDTYGVDIDDKYDQVGTLALAIVIDMVCHNE</sequence>
<accession>A0A369ASR7</accession>
<dbReference type="InterPro" id="IPR038595">
    <property type="entry name" value="LOR_sf"/>
</dbReference>
<protein>
    <submittedName>
        <fullName evidence="2">Uncharacterized protein YxjI</fullName>
    </submittedName>
</protein>
<dbReference type="EMBL" id="QPJT01000022">
    <property type="protein sequence ID" value="RCX12389.1"/>
    <property type="molecule type" value="Genomic_DNA"/>
</dbReference>
<comment type="caution">
    <text evidence="2">The sequence shown here is derived from an EMBL/GenBank/DDBJ whole genome shotgun (WGS) entry which is preliminary data.</text>
</comment>
<dbReference type="RefSeq" id="WP_114299005.1">
    <property type="nucleotide sequence ID" value="NZ_QPJT01000022.1"/>
</dbReference>
<dbReference type="InterPro" id="IPR007612">
    <property type="entry name" value="LOR"/>
</dbReference>
<dbReference type="Pfam" id="PF04525">
    <property type="entry name" value="LOR"/>
    <property type="match status" value="1"/>
</dbReference>
<proteinExistence type="inferred from homology"/>
<reference evidence="2 3" key="1">
    <citation type="submission" date="2018-07" db="EMBL/GenBank/DDBJ databases">
        <title>Genomic Encyclopedia of Type Strains, Phase IV (KMG-IV): sequencing the most valuable type-strain genomes for metagenomic binning, comparative biology and taxonomic classification.</title>
        <authorList>
            <person name="Goeker M."/>
        </authorList>
    </citation>
    <scope>NUCLEOTIDE SEQUENCE [LARGE SCALE GENOMIC DNA]</scope>
    <source>
        <strain evidence="2 3">DSM 27016</strain>
    </source>
</reference>
<name>A0A369ASR7_9FIRM</name>
<dbReference type="InterPro" id="IPR025659">
    <property type="entry name" value="Tubby-like_C"/>
</dbReference>
<dbReference type="OrthoDB" id="652307at2"/>
<evidence type="ECO:0000313" key="3">
    <source>
        <dbReference type="Proteomes" id="UP000253034"/>
    </source>
</evidence>
<evidence type="ECO:0000256" key="1">
    <source>
        <dbReference type="ARBA" id="ARBA00005437"/>
    </source>
</evidence>
<organism evidence="2 3">
    <name type="scientific">Anaerobacterium chartisolvens</name>
    <dbReference type="NCBI Taxonomy" id="1297424"/>
    <lineage>
        <taxon>Bacteria</taxon>
        <taxon>Bacillati</taxon>
        <taxon>Bacillota</taxon>
        <taxon>Clostridia</taxon>
        <taxon>Eubacteriales</taxon>
        <taxon>Oscillospiraceae</taxon>
        <taxon>Anaerobacterium</taxon>
    </lineage>
</organism>
<dbReference type="Gene3D" id="2.40.160.200">
    <property type="entry name" value="LURP1-related"/>
    <property type="match status" value="1"/>
</dbReference>
<evidence type="ECO:0000313" key="2">
    <source>
        <dbReference type="EMBL" id="RCX12389.1"/>
    </source>
</evidence>
<comment type="similarity">
    <text evidence="1">Belongs to the LOR family.</text>
</comment>